<evidence type="ECO:0000256" key="2">
    <source>
        <dbReference type="SAM" id="MobiDB-lite"/>
    </source>
</evidence>
<dbReference type="PANTHER" id="PTHR13843:SF12">
    <property type="entry name" value="ATPASE F1_V1_A1 COMPLEX ALPHA_BETA SUBUNIT NUCLEOTIDE-BINDING DOMAIN-CONTAINING PROTEIN"/>
    <property type="match status" value="1"/>
</dbReference>
<feature type="compositionally biased region" description="Basic and acidic residues" evidence="2">
    <location>
        <begin position="5087"/>
        <end position="5102"/>
    </location>
</feature>
<dbReference type="GO" id="GO:0000226">
    <property type="term" value="P:microtubule cytoskeleton organization"/>
    <property type="evidence" value="ECO:0007669"/>
    <property type="project" value="InterPro"/>
</dbReference>
<feature type="compositionally biased region" description="Basic and acidic residues" evidence="2">
    <location>
        <begin position="4144"/>
        <end position="4156"/>
    </location>
</feature>
<feature type="compositionally biased region" description="Acidic residues" evidence="2">
    <location>
        <begin position="3281"/>
        <end position="3291"/>
    </location>
</feature>
<feature type="compositionally biased region" description="Polar residues" evidence="2">
    <location>
        <begin position="3545"/>
        <end position="3560"/>
    </location>
</feature>
<feature type="compositionally biased region" description="Basic and acidic residues" evidence="2">
    <location>
        <begin position="2461"/>
        <end position="2472"/>
    </location>
</feature>
<feature type="region of interest" description="Disordered" evidence="2">
    <location>
        <begin position="996"/>
        <end position="1098"/>
    </location>
</feature>
<feature type="compositionally biased region" description="Low complexity" evidence="2">
    <location>
        <begin position="3907"/>
        <end position="3916"/>
    </location>
</feature>
<dbReference type="InterPro" id="IPR057480">
    <property type="entry name" value="MAP1A/B/S-like_MBL"/>
</dbReference>
<feature type="compositionally biased region" description="Basic and acidic residues" evidence="2">
    <location>
        <begin position="3358"/>
        <end position="3369"/>
    </location>
</feature>
<feature type="compositionally biased region" description="Basic and acidic residues" evidence="2">
    <location>
        <begin position="3807"/>
        <end position="3818"/>
    </location>
</feature>
<feature type="compositionally biased region" description="Basic and acidic residues" evidence="2">
    <location>
        <begin position="2056"/>
        <end position="2073"/>
    </location>
</feature>
<feature type="compositionally biased region" description="Basic and acidic residues" evidence="2">
    <location>
        <begin position="655"/>
        <end position="666"/>
    </location>
</feature>
<keyword evidence="1" id="KW-0175">Coiled coil</keyword>
<feature type="compositionally biased region" description="Polar residues" evidence="2">
    <location>
        <begin position="3011"/>
        <end position="3021"/>
    </location>
</feature>
<dbReference type="GO" id="GO:0005874">
    <property type="term" value="C:microtubule"/>
    <property type="evidence" value="ECO:0007669"/>
    <property type="project" value="InterPro"/>
</dbReference>
<feature type="compositionally biased region" description="Polar residues" evidence="2">
    <location>
        <begin position="3514"/>
        <end position="3530"/>
    </location>
</feature>
<feature type="compositionally biased region" description="Basic and acidic residues" evidence="2">
    <location>
        <begin position="3190"/>
        <end position="3205"/>
    </location>
</feature>
<gene>
    <name evidence="5" type="ORF">G9C98_002951</name>
</gene>
<feature type="region of interest" description="Disordered" evidence="2">
    <location>
        <begin position="2292"/>
        <end position="2576"/>
    </location>
</feature>
<dbReference type="Pfam" id="PF25281">
    <property type="entry name" value="MBL_MAP1B"/>
    <property type="match status" value="1"/>
</dbReference>
<feature type="region of interest" description="Disordered" evidence="2">
    <location>
        <begin position="1884"/>
        <end position="1908"/>
    </location>
</feature>
<proteinExistence type="predicted"/>
<feature type="region of interest" description="Disordered" evidence="2">
    <location>
        <begin position="5383"/>
        <end position="5437"/>
    </location>
</feature>
<feature type="compositionally biased region" description="Basic and acidic residues" evidence="2">
    <location>
        <begin position="2855"/>
        <end position="2869"/>
    </location>
</feature>
<feature type="region of interest" description="Disordered" evidence="2">
    <location>
        <begin position="4647"/>
        <end position="4674"/>
    </location>
</feature>
<feature type="domain" description="Microtubule-associated protein 1B/S N-terminal" evidence="3">
    <location>
        <begin position="55"/>
        <end position="247"/>
    </location>
</feature>
<feature type="compositionally biased region" description="Basic and acidic residues" evidence="2">
    <location>
        <begin position="2437"/>
        <end position="2447"/>
    </location>
</feature>
<dbReference type="GO" id="GO:0007409">
    <property type="term" value="P:axonogenesis"/>
    <property type="evidence" value="ECO:0007669"/>
    <property type="project" value="TreeGrafter"/>
</dbReference>
<feature type="compositionally biased region" description="Basic and acidic residues" evidence="2">
    <location>
        <begin position="3247"/>
        <end position="3257"/>
    </location>
</feature>
<feature type="compositionally biased region" description="Basic and acidic residues" evidence="2">
    <location>
        <begin position="3419"/>
        <end position="3430"/>
    </location>
</feature>
<feature type="region of interest" description="Disordered" evidence="2">
    <location>
        <begin position="5040"/>
        <end position="5066"/>
    </location>
</feature>
<feature type="region of interest" description="Disordered" evidence="2">
    <location>
        <begin position="4573"/>
        <end position="4612"/>
    </location>
</feature>
<feature type="region of interest" description="Disordered" evidence="2">
    <location>
        <begin position="4134"/>
        <end position="4238"/>
    </location>
</feature>
<protein>
    <recommendedName>
        <fullName evidence="7">Microtubule-associated protein futsch</fullName>
    </recommendedName>
</protein>
<reference evidence="5" key="2">
    <citation type="submission" date="2021-04" db="EMBL/GenBank/DDBJ databases">
        <title>Genome-wide patterns of bracovirus chromosomal integration into multiple host tissues during parasitism.</title>
        <authorList>
            <person name="Chebbi M.A.C."/>
        </authorList>
    </citation>
    <scope>NUCLEOTIDE SEQUENCE</scope>
    <source>
        <tissue evidence="5">Whole body</tissue>
    </source>
</reference>
<dbReference type="GO" id="GO:0030425">
    <property type="term" value="C:dendrite"/>
    <property type="evidence" value="ECO:0007669"/>
    <property type="project" value="TreeGrafter"/>
</dbReference>
<feature type="region of interest" description="Disordered" evidence="2">
    <location>
        <begin position="2092"/>
        <end position="2112"/>
    </location>
</feature>
<feature type="compositionally biased region" description="Low complexity" evidence="2">
    <location>
        <begin position="2365"/>
        <end position="2381"/>
    </location>
</feature>
<accession>A0A8J5VC91</accession>
<feature type="compositionally biased region" description="Basic and acidic residues" evidence="2">
    <location>
        <begin position="4585"/>
        <end position="4594"/>
    </location>
</feature>
<evidence type="ECO:0000313" key="6">
    <source>
        <dbReference type="Proteomes" id="UP000729913"/>
    </source>
</evidence>
<feature type="region of interest" description="Disordered" evidence="2">
    <location>
        <begin position="5312"/>
        <end position="5355"/>
    </location>
</feature>
<feature type="compositionally biased region" description="Basic and acidic residues" evidence="2">
    <location>
        <begin position="2633"/>
        <end position="2644"/>
    </location>
</feature>
<feature type="coiled-coil region" evidence="1">
    <location>
        <begin position="851"/>
        <end position="884"/>
    </location>
</feature>
<feature type="compositionally biased region" description="Basic and acidic residues" evidence="2">
    <location>
        <begin position="932"/>
        <end position="973"/>
    </location>
</feature>
<feature type="compositionally biased region" description="Basic and acidic residues" evidence="2">
    <location>
        <begin position="3583"/>
        <end position="3594"/>
    </location>
</feature>
<feature type="compositionally biased region" description="Low complexity" evidence="2">
    <location>
        <begin position="2451"/>
        <end position="2460"/>
    </location>
</feature>
<sequence>MDSFEKTIERKEESPVLNQTTNDPGAMVIDTTNMISTTPGSHQHPPPSPLSGCYLLVVLPEPHAIQHKHFILNKLAKGFLSWDKENCHVDLEKELEALVAQSPEGEEARNGERLIQYATENLVTEILIHPQTNTLLQCIRNLLASFTKHRHIIHAGYTFSENGSWILQDGTFSLADFFDAFNEHDVQRVLRAYENNVTIDISCAGIGEWSTERLSQEPSTRSCRIRLNPEDILSTRLPAITSFINYIEQYLVTQTLAQLMQPSDVVGNIRFSHPTLYVFPGGQGDAALFGINGFNMLVDGGFARKSCFWDFTRHLDRLDAVLFTRVNNSNIGGMSSFLRKKKETQVYPQIGHFFGNIFESKQLRSSDDNKDDDPLIFSLIDLGQELVTNLKHIHLRPHLCYRRQDPINLYHKVGHGTLDMYVLSPVKDSREVKDFLSKWTAADHKLFADSHKKDSNNFAFPIRNMVSICALIVWQPANPEDTITRILFPGSTPQHTIFEGIERLKHLEFLKHSTCSAKNLSPAISLATSKEKSTKLKMNQIDRETKRTNETKITKRETSEVKVPKIESQSQKQETKTKKTSDLEIKKVDNAKEYSKTMIDLKESKKNEKDIKDMKKESKKDSQKESEGKKFEMIKTNEEDKNIVNKELKRKIERKKQDPKDSKEIKVIPPVGKIENKSESTNKKMKISASKKPLTGLPTKPELLKTSMPKTTSKPSAKQIYPPAKSTKDANNRKVLEQKNIEKITSKQKPSPPVASAEKKPVVRRIKSTSSPSKNRLPGSPMKVAKVTSTVPTKLEKDTIQKKLKNETEAADSSTVSTSSVVDMDSMKFVDKCLTEKSEDMSLDSIENKVLADLKEERQVVEEIEAVLQKAERIENTRDNLIKDKHDVSVDTGKKYEDLTEDDVTVEMDEIPRKSTSRKASQELTEEDEYLIIEKEEMYTEDSVHSTEKDTVIEKGIVEEQEKSDKKIHDDSEIEKKELQSTIISVSKNKKLEEEKIKGVTSATTDITSKKDTQKELVETDSEVVNKEPLSSSPEKLNLEQKAKIDPDSKPEIGKDTQIREKFEESLERVSTLESGATTTAPTLPEDERISIEGMKPTSSEIVKQGMVEDIKKIETFAKSKTIPLAPIEVPELKFTNKEITQQPIPALPRDIVKTPDEVADLPVHEEVDPKLYEIDNYDTSKEDKNQYTKESVISFKEQKNIPEVYSKATDKCEKGIDKMTESTRRDSEKDIDEKLFSKSGSPKKSFDADPLLSDKKTEKDHQLIHDDQQVDTKQIMGPKKEGKEIDIPETILIKKKIILDTHSLEIGEVNENVESVEDVEVLLEEASKKFKTVKDSLRDSLESLEEHIVEEFKKTTLELDNDNEIEGKLNKVAEKLEEIEPRKQNISTDITAQNIKSDVLKSDSSDCVERSDTISPVKNIKDAVKDVGEVLAGTAGIIIDDKPKDVIDIVKKVAEVLKEDSFLPVQYLIQDKLKTEVEEDLKDKKLSQDHHMKVLDTSSSIRSRSESITEAKLMCAELLKDDVVPHLQESALNEDIKSSDVDVLEVGIEKVCEKVNTNLQKDDSHQAISDVVTSEIAFDHKMIPTTAEVVLITPDSMPPSPKLSIELQEETSVTEDVRNIIKNKDNIYDIIKDILLIEKSMISDQVLEFISISKQIPKQQLIVIIDQIISKEYLLQSKVDEASKMSKVEKETADDIKKYQLEDYIQENYLKKNTPITLEILEEIALKYSYPRFLIIEIIESIITMKGMTKSSVINISEKALIQLAQENVPKQDQKSSLVDKATDDIQYDEVAQIPDKVISEINDFISKEFIEKKKIIEINVIDRIHQQYFISKRIIIEIINNLIINKKLRKQSVVDSAVWDSYESSDETDEILKTVRKDENVNKAVSDSSKDSSERSEKGSATEGVDEIELNNRDKIKYRDEKEETIEDIEKGDKNFDTESNIKLAKSSLTSLETTPSSETILTSDLKEQIIFSKEQKGAEDEKMNIKAVQDEIISQSITPSTKYHSVESEVSKKVDEKSIHTIDNSLTKTDKPLEFDNSEISGNELSLSRKHSISKDQHALIEGEKDDKISDTQIDDLSIIPKVLKTETEKSCELDDEEDKKTAEGSSVYDAAISLDKMKNLEEYSTPELDIIDSSSSQALITPTQDKYPVDSAENVQDLMESHITSALPESGEKIELYKHQEEVKPQTFSKTSSPTSDKSLTENRRDEPEVLITSKETQPDVVPENIGSSSTSAESKYNDIEIVASQLDISHPHKKRSIDQEKEDEIQKKGLVTSIDTAFVSIEDTIDRTEEQNEGMGPLIVSKSPSDKSLSEHGENKIKILTEEESKEVEAPIHSKSPSPTSHKSIIDDHKDKTEDLTIPTKSTSSAFAEKAESSSSIAGDKHDDSKEIVLQQNSSTDQEISLIDHGRGVEVHSKDSGVTIDTAFSDIQDTNDQTKKQKEEKSPILSKSTSSTSDKSVTDDHKDKTEDLSIPTKSVSSAFSEEADSPSSLAGEEDDDIEEATSQDKTLAPKIISIDQGQDIDIHRKDSIVAIDTASGDIQDTDDQPKKQKEDEKLPILSKTTSPTSDKSVIDVHEDKIEDLIIPTKIPSSAVSKEAESSSLGAEDKSDNIEGTTSQDVTLVQMRSSIDQGKDVEVHRKDSVGAIDTACGDIQDTTDLPKKQREEEKSPILSKSTSPTSVKSVTDDHNDKTEDLSIPTKSVSPAFSEKADSPSSLAGEEDDDIEEASSQDKTLALKRISIDQGQDVDIHRKDSVVAIDTASGDIQDTNDQPQKQREEEKSPILPKSTSPTSDRGVTDDHKDKIEDIILPSESSSFAVPKEVESSTPVARDEHDDIELATSQHDTSPIQTRSSIDRGKDVEVHRKDSVVVIDTASDDIQDTTDLPKKQREEEKSPILTKSTSPISDQSVTDDHKDKTEDLSIPTKLVSSAFSEKTDSTSPVAGKVHDDIGEATSQDKTLALKIISIDQSQDVDIHRNDSVVAIDTASGDIQDTNDQPQKQREEEKSPILTKSTSPISDKSVTDDHKDKTEDLSIPTKLVSSAFSEKTDSTSPVAGKVHDDIGEATSQDKTLALKIISIDQGQDVDIHRKDSVVAIDTASGDIQDTNDQPQKQKEEAKSPILSKSTSPTSDKSVIDDHEDKSKDLILPTKITSSAVSKEAESSSLVGGDKNDNIEKATSQDVTLAKTRISIDHGKDVDVHRKDSAVSIDTASGDIQDTTDLPKKQREEEKSPILSKSTSPTSVKSVTDDHNDKTEDLSIPTKSVSPAFSEKADSPSSLAGEEDDDIEEASSQDKTLALKRISIDQGQEVDVHRKDSVVAVDTASRDIQDTNDQSKKPTEEDKSPILPKSTSPTSDRGVTDDHKDKIEDIILPSESSSFAVPKEVESSTPVARDEHDDIELATSQHDTSPFQTRSSIDQGKDVDVHRKDSVASMDTDSCNIQNTIDQPQKQKEEAKSPILPKSTSPTSDRGVTDDHKGKIEDILPSESSSFAVPKEVESSTPVPGDEHDDIELATSQHDTSPIQTRSSIDQGKDVDVHRKDSVASMDTDSCNIQNTIDQPQKQKEEAKSPILSKSTSPTSDKSVIDDHEDKTEDLIIPTKIPSSAVSKESESLSLVAEHKYDNIEETTLQDVTLAQTRSSIDPGKDVEIHRKDSVVAIDTASGDIQDTNDQLKKQKDEEKLPIFSKSTSPTSDKSVIDDHEDKTEDLIIPTKIPSSAVSKEAESLSLVGGDKYVNIKKATSHDVTLAKTRSSIDQGKDVEVHRKDSVVSIDTTSGDIQDTTDQTKKDREEEKSPILSKSTSPTSDKSVTDDHKHKIEEIVIPSESSSFAVPKEVESLTPVEVDEYDDIKLSALQQNISFTQKRSSTDRGKEIEVQRKDSAVALDTGFTQIKDTPQHCEIQKKEVKLPTSSKSPSPTSDKRFTEPHEDKHEYLPMATKVQPFAVSVSASSVIVDVKHDNIKTAASQQDLIHSEKIISVDESKETDIQEELLRSARTSAESSADASQSLKSPTLAQSILLVDDLKKLSKDMHKKMEDLNEAEKISSLSMPSSPKSDKTSAVHSEDETKVLELPVTSVSSVVSGKSIILNQVACDMDDNIGIIAPQQDLMTSHKDKLIDEKKEQNINDKELISPIDTNLSDIQSSIDHTDGKCKEEKPKSPSISASLRGDEFSTDHRGHETKDPQLAITKSDQTKSIDEKQGKQSHGKELESPVISQESERSIDQLEPCGDDRSITSRVSTSPCSDISIAEESEVDSKDVKLSSSLQSLVELNEPRSSFPKEDQIQKIESTHLLVTLRDTEVIADEKKDDSKDHKPIATSESLIAPKHEEFESKLMKEVLDDADSTKLPTSKKVSQSEIPVDNKIIEEEQQLCANKPVSLSSIASCKEIKNLDLNLEDDKDTIQTEPAEENSFIDQADDCVNLKIETGSKPMTSNSNQIVDKDQENQSDDLKSSSATQSSILIEDNRNLIEEVKDDKYSIGEDIVKGQKEKVEEVSLFLTSETSGPSDKPQNLSVNVDVQDAIKIIVSSKDSPVQRDDLLDKENELHHNGNHTPQTSRVTSLQFISTDRILEKEGIKKVTTSSSPQKELSDESKNLTEDGNEEFNSHHEIETPSEVLKTVDLLKNKSDKDEESKTSKTTIADTKHFTKKMIESGEDSEPNQSRLAYDDEDELSSVSSKNIGESLTDVNKSNIKLDEFNEERKCLLTQKNDIEKYIMSQYVIKGRKIVSDNLEEIVNLYDVSKNIVVEIIEEICNKKNIEMEFIFPKDENTKFNTEYLVAKKEIQPTDLITDKKVDVENSEFLIKNKEQEEMLEKKYEFYDEKEKISITEKKIMEVESKIQDKYINENNKISWSDLDEMEKTLSVPRYILIEIIEKLIIKMHLSRKTIFDQVILDESHDGNEIFDRRSSKPVTECKSFECSTSQILDHDNKYESQFQMSFPSTITEMRTTHITTFSEKSADDLHSDPNHFLESAESSRLTATSLDTTNIEKNIISDRDMERETEKIKDILVKGETKTVEEMPEYDVIIKRTVIKSSLVEPEIKNEDESKTAVTHKESALEKKEKYETDETKQIELREKVHSYKSHLGMITSEEKSGRSTPERRDGFDSCSRTATPEGFRSEEVIRTTITTTRTISNEGEIVTTTKEVTETTNEHGETIVLAEKVDVTVADQGSSLTKLASVETDQSSEIQKLDSSCLDLQTSLSDSHDSNDQLLTDVWPNCEETTPKPEIIKTPSSISSQVYHCEIQSKPVEFSTADMSSSFYGQLPSTPPCHEMESSITLVSSDDGDDFTFKKVTTYDVLSDDMKLHQTANIEKDDESEKVYEADEETSVEAAKDPLKEWGKPMKLPPPERPDRFNFGNNTLNRSINIPSNSSDFDILHDWGKPMELPSPAFGGTESSDKTSSSTPRKDNKQSKKIISENLKNKKHSESPSKSNKKSKEVNNKIQPIYLDLTFVPHHGNSYYTSFEFFKQIRARYYVFSGTEPSRDVYDALLNAKKTWENKDLEVTIIPTYDTDTLGYWVADNEEALAENHIDLSPSASRCTINLQDHETSCSAYRLEF</sequence>
<feature type="compositionally biased region" description="Basic and acidic residues" evidence="2">
    <location>
        <begin position="4052"/>
        <end position="4062"/>
    </location>
</feature>
<evidence type="ECO:0000313" key="5">
    <source>
        <dbReference type="EMBL" id="KAG8041658.1"/>
    </source>
</evidence>
<feature type="region of interest" description="Disordered" evidence="2">
    <location>
        <begin position="2985"/>
        <end position="3070"/>
    </location>
</feature>
<feature type="region of interest" description="Disordered" evidence="2">
    <location>
        <begin position="3660"/>
        <end position="3706"/>
    </location>
</feature>
<evidence type="ECO:0000256" key="1">
    <source>
        <dbReference type="SAM" id="Coils"/>
    </source>
</evidence>
<feature type="compositionally biased region" description="Acidic residues" evidence="2">
    <location>
        <begin position="2496"/>
        <end position="2506"/>
    </location>
</feature>
<feature type="compositionally biased region" description="Basic and acidic residues" evidence="2">
    <location>
        <begin position="3755"/>
        <end position="3766"/>
    </location>
</feature>
<dbReference type="Pfam" id="PF23415">
    <property type="entry name" value="MAPB1_N"/>
    <property type="match status" value="1"/>
</dbReference>
<feature type="compositionally biased region" description="Polar residues" evidence="2">
    <location>
        <begin position="4134"/>
        <end position="4143"/>
    </location>
</feature>
<feature type="compositionally biased region" description="Basic and acidic residues" evidence="2">
    <location>
        <begin position="2686"/>
        <end position="2696"/>
    </location>
</feature>
<feature type="compositionally biased region" description="Basic and acidic residues" evidence="2">
    <location>
        <begin position="2174"/>
        <end position="2188"/>
    </location>
</feature>
<feature type="region of interest" description="Disordered" evidence="2">
    <location>
        <begin position="3739"/>
        <end position="3833"/>
    </location>
</feature>
<dbReference type="InterPro" id="IPR026074">
    <property type="entry name" value="MAP1"/>
</dbReference>
<feature type="compositionally biased region" description="Polar residues" evidence="2">
    <location>
        <begin position="2190"/>
        <end position="2202"/>
    </location>
</feature>
<feature type="compositionally biased region" description="Basic and acidic residues" evidence="2">
    <location>
        <begin position="3695"/>
        <end position="3706"/>
    </location>
</feature>
<reference evidence="5" key="1">
    <citation type="submission" date="2020-03" db="EMBL/GenBank/DDBJ databases">
        <authorList>
            <person name="Chebbi M.A."/>
            <person name="Drezen J.M."/>
        </authorList>
    </citation>
    <scope>NUCLEOTIDE SEQUENCE</scope>
    <source>
        <tissue evidence="5">Whole body</tissue>
    </source>
</reference>
<feature type="compositionally biased region" description="Basic and acidic residues" evidence="2">
    <location>
        <begin position="1890"/>
        <end position="1902"/>
    </location>
</feature>
<feature type="compositionally biased region" description="Basic and acidic residues" evidence="2">
    <location>
        <begin position="2203"/>
        <end position="2212"/>
    </location>
</feature>
<feature type="compositionally biased region" description="Basic and acidic residues" evidence="2">
    <location>
        <begin position="3134"/>
        <end position="3145"/>
    </location>
</feature>
<feature type="compositionally biased region" description="Polar residues" evidence="2">
    <location>
        <begin position="3123"/>
        <end position="3133"/>
    </location>
</feature>
<feature type="region of interest" description="Disordered" evidence="2">
    <location>
        <begin position="3306"/>
        <end position="3595"/>
    </location>
</feature>
<feature type="compositionally biased region" description="Basic and acidic residues" evidence="2">
    <location>
        <begin position="2309"/>
        <end position="2337"/>
    </location>
</feature>
<feature type="compositionally biased region" description="Polar residues" evidence="2">
    <location>
        <begin position="2765"/>
        <end position="2774"/>
    </location>
</feature>
<feature type="region of interest" description="Disordered" evidence="2">
    <location>
        <begin position="650"/>
        <end position="790"/>
    </location>
</feature>
<feature type="compositionally biased region" description="Basic and acidic residues" evidence="2">
    <location>
        <begin position="4165"/>
        <end position="4180"/>
    </location>
</feature>
<feature type="region of interest" description="Disordered" evidence="2">
    <location>
        <begin position="1"/>
        <end position="27"/>
    </location>
</feature>
<dbReference type="Proteomes" id="UP000729913">
    <property type="component" value="Unassembled WGS sequence"/>
</dbReference>
<feature type="compositionally biased region" description="Basic and acidic residues" evidence="2">
    <location>
        <begin position="4215"/>
        <end position="4232"/>
    </location>
</feature>
<name>A0A8J5VC91_9HYME</name>
<feature type="compositionally biased region" description="Low complexity" evidence="2">
    <location>
        <begin position="2338"/>
        <end position="2348"/>
    </location>
</feature>
<feature type="compositionally biased region" description="Basic and acidic residues" evidence="2">
    <location>
        <begin position="3917"/>
        <end position="3931"/>
    </location>
</feature>
<dbReference type="EMBL" id="JAAOIC020000016">
    <property type="protein sequence ID" value="KAG8041658.1"/>
    <property type="molecule type" value="Genomic_DNA"/>
</dbReference>
<feature type="compositionally biased region" description="Basic and acidic residues" evidence="2">
    <location>
        <begin position="2092"/>
        <end position="2106"/>
    </location>
</feature>
<feature type="region of interest" description="Disordered" evidence="2">
    <location>
        <begin position="2170"/>
        <end position="2238"/>
    </location>
</feature>
<feature type="compositionally biased region" description="Basic and acidic residues" evidence="2">
    <location>
        <begin position="3221"/>
        <end position="3232"/>
    </location>
</feature>
<feature type="compositionally biased region" description="Polar residues" evidence="2">
    <location>
        <begin position="3572"/>
        <end position="3582"/>
    </location>
</feature>
<feature type="region of interest" description="Disordered" evidence="2">
    <location>
        <begin position="3099"/>
        <end position="3294"/>
    </location>
</feature>
<feature type="compositionally biased region" description="Polar residues" evidence="2">
    <location>
        <begin position="4427"/>
        <end position="4436"/>
    </location>
</feature>
<feature type="compositionally biased region" description="Polar residues" evidence="2">
    <location>
        <begin position="3208"/>
        <end position="3220"/>
    </location>
</feature>
<feature type="region of interest" description="Disordered" evidence="2">
    <location>
        <begin position="540"/>
        <end position="581"/>
    </location>
</feature>
<dbReference type="InterPro" id="IPR056617">
    <property type="entry name" value="MAP1B/S_N"/>
</dbReference>
<evidence type="ECO:0008006" key="7">
    <source>
        <dbReference type="Google" id="ProtNLM"/>
    </source>
</evidence>
<feature type="compositionally biased region" description="Basic and acidic residues" evidence="2">
    <location>
        <begin position="5329"/>
        <end position="5351"/>
    </location>
</feature>
<keyword evidence="6" id="KW-1185">Reference proteome</keyword>
<feature type="compositionally biased region" description="Basic and acidic residues" evidence="2">
    <location>
        <begin position="4437"/>
        <end position="4449"/>
    </location>
</feature>
<feature type="domain" description="Microtubule-associated protein 1A/B/S-like MBL-like" evidence="4">
    <location>
        <begin position="256"/>
        <end position="521"/>
    </location>
</feature>
<feature type="compositionally biased region" description="Basic and acidic residues" evidence="2">
    <location>
        <begin position="3471"/>
        <end position="3482"/>
    </location>
</feature>
<dbReference type="GO" id="GO:0016358">
    <property type="term" value="P:dendrite development"/>
    <property type="evidence" value="ECO:0007669"/>
    <property type="project" value="TreeGrafter"/>
</dbReference>
<feature type="compositionally biased region" description="Acidic residues" evidence="2">
    <location>
        <begin position="2720"/>
        <end position="2730"/>
    </location>
</feature>
<feature type="compositionally biased region" description="Basic and acidic residues" evidence="2">
    <location>
        <begin position="3782"/>
        <end position="3793"/>
    </location>
</feature>
<dbReference type="GO" id="GO:0005829">
    <property type="term" value="C:cytosol"/>
    <property type="evidence" value="ECO:0007669"/>
    <property type="project" value="TreeGrafter"/>
</dbReference>
<feature type="compositionally biased region" description="Basic and acidic residues" evidence="2">
    <location>
        <begin position="726"/>
        <end position="745"/>
    </location>
</feature>
<feature type="compositionally biased region" description="Polar residues" evidence="2">
    <location>
        <begin position="2614"/>
        <end position="2632"/>
    </location>
</feature>
<feature type="compositionally biased region" description="Polar residues" evidence="2">
    <location>
        <begin position="2990"/>
        <end position="2999"/>
    </location>
</feature>
<feature type="compositionally biased region" description="Basic and acidic residues" evidence="2">
    <location>
        <begin position="2660"/>
        <end position="2671"/>
    </location>
</feature>
<feature type="compositionally biased region" description="Low complexity" evidence="2">
    <location>
        <begin position="3236"/>
        <end position="3246"/>
    </location>
</feature>
<feature type="compositionally biased region" description="Basic and acidic residues" evidence="2">
    <location>
        <begin position="1"/>
        <end position="14"/>
    </location>
</feature>
<feature type="compositionally biased region" description="Basic and acidic residues" evidence="2">
    <location>
        <begin position="2797"/>
        <end position="2808"/>
    </location>
</feature>
<feature type="compositionally biased region" description="Basic and acidic residues" evidence="2">
    <location>
        <begin position="3531"/>
        <end position="3542"/>
    </location>
</feature>
<dbReference type="GO" id="GO:0003779">
    <property type="term" value="F:actin binding"/>
    <property type="evidence" value="ECO:0007669"/>
    <property type="project" value="TreeGrafter"/>
</dbReference>
<feature type="compositionally biased region" description="Polar residues" evidence="2">
    <location>
        <begin position="2395"/>
        <end position="2404"/>
    </location>
</feature>
<feature type="region of interest" description="Disordered" evidence="2">
    <location>
        <begin position="1215"/>
        <end position="1263"/>
    </location>
</feature>
<feature type="compositionally biased region" description="Polar residues" evidence="2">
    <location>
        <begin position="2841"/>
        <end position="2854"/>
    </location>
</feature>
<feature type="compositionally biased region" description="Polar residues" evidence="2">
    <location>
        <begin position="3433"/>
        <end position="3448"/>
    </location>
</feature>
<organism evidence="5 6">
    <name type="scientific">Cotesia typhae</name>
    <dbReference type="NCBI Taxonomy" id="2053667"/>
    <lineage>
        <taxon>Eukaryota</taxon>
        <taxon>Metazoa</taxon>
        <taxon>Ecdysozoa</taxon>
        <taxon>Arthropoda</taxon>
        <taxon>Hexapoda</taxon>
        <taxon>Insecta</taxon>
        <taxon>Pterygota</taxon>
        <taxon>Neoptera</taxon>
        <taxon>Endopterygota</taxon>
        <taxon>Hymenoptera</taxon>
        <taxon>Apocrita</taxon>
        <taxon>Ichneumonoidea</taxon>
        <taxon>Braconidae</taxon>
        <taxon>Microgastrinae</taxon>
        <taxon>Cotesia</taxon>
    </lineage>
</organism>
<feature type="compositionally biased region" description="Basic and acidic residues" evidence="2">
    <location>
        <begin position="3670"/>
        <end position="3681"/>
    </location>
</feature>
<feature type="compositionally biased region" description="Basic and acidic residues" evidence="2">
    <location>
        <begin position="1215"/>
        <end position="1237"/>
    </location>
</feature>
<feature type="compositionally biased region" description="Polar residues" evidence="2">
    <location>
        <begin position="3796"/>
        <end position="3806"/>
    </location>
</feature>
<feature type="compositionally biased region" description="Basic and acidic residues" evidence="2">
    <location>
        <begin position="1008"/>
        <end position="1018"/>
    </location>
</feature>
<dbReference type="PANTHER" id="PTHR13843">
    <property type="entry name" value="MICROTUBULE-ASSOCIATED PROTEIN"/>
    <property type="match status" value="1"/>
</dbReference>
<feature type="compositionally biased region" description="Basic and acidic residues" evidence="2">
    <location>
        <begin position="1037"/>
        <end position="1068"/>
    </location>
</feature>
<feature type="compositionally biased region" description="Low complexity" evidence="2">
    <location>
        <begin position="2675"/>
        <end position="2685"/>
    </location>
</feature>
<dbReference type="GO" id="GO:0031114">
    <property type="term" value="P:regulation of microtubule depolymerization"/>
    <property type="evidence" value="ECO:0007669"/>
    <property type="project" value="TreeGrafter"/>
</dbReference>
<evidence type="ECO:0000259" key="3">
    <source>
        <dbReference type="Pfam" id="PF23415"/>
    </source>
</evidence>
<feature type="region of interest" description="Disordered" evidence="2">
    <location>
        <begin position="608"/>
        <end position="635"/>
    </location>
</feature>
<feature type="compositionally biased region" description="Basic and acidic residues" evidence="2">
    <location>
        <begin position="1245"/>
        <end position="1263"/>
    </location>
</feature>
<feature type="region of interest" description="Disordered" evidence="2">
    <location>
        <begin position="4038"/>
        <end position="4062"/>
    </location>
</feature>
<feature type="compositionally biased region" description="Basic and acidic residues" evidence="2">
    <location>
        <begin position="3895"/>
        <end position="3905"/>
    </location>
</feature>
<feature type="compositionally biased region" description="Basic and acidic residues" evidence="2">
    <location>
        <begin position="4189"/>
        <end position="4208"/>
    </location>
</feature>
<dbReference type="GO" id="GO:0043025">
    <property type="term" value="C:neuronal cell body"/>
    <property type="evidence" value="ECO:0007669"/>
    <property type="project" value="TreeGrafter"/>
</dbReference>
<feature type="compositionally biased region" description="Basic and acidic residues" evidence="2">
    <location>
        <begin position="2912"/>
        <end position="2921"/>
    </location>
</feature>
<feature type="compositionally biased region" description="Basic and acidic residues" evidence="2">
    <location>
        <begin position="2548"/>
        <end position="2559"/>
    </location>
</feature>
<feature type="compositionally biased region" description="Polar residues" evidence="2">
    <location>
        <begin position="3402"/>
        <end position="3418"/>
    </location>
</feature>
<feature type="compositionally biased region" description="Polar residues" evidence="2">
    <location>
        <begin position="3685"/>
        <end position="3694"/>
    </location>
</feature>
<feature type="region of interest" description="Disordered" evidence="2">
    <location>
        <begin position="2588"/>
        <end position="2958"/>
    </location>
</feature>
<feature type="compositionally biased region" description="Polar residues" evidence="2">
    <location>
        <begin position="1072"/>
        <end position="1082"/>
    </location>
</feature>
<feature type="compositionally biased region" description="Polar residues" evidence="2">
    <location>
        <begin position="3040"/>
        <end position="3054"/>
    </location>
</feature>
<feature type="compositionally biased region" description="Basic and acidic residues" evidence="2">
    <location>
        <begin position="540"/>
        <end position="565"/>
    </location>
</feature>
<dbReference type="OrthoDB" id="5371837at2759"/>
<feature type="region of interest" description="Disordered" evidence="2">
    <location>
        <begin position="4424"/>
        <end position="4456"/>
    </location>
</feature>
<feature type="region of interest" description="Disordered" evidence="2">
    <location>
        <begin position="2036"/>
        <end position="2075"/>
    </location>
</feature>
<feature type="compositionally biased region" description="Basic and acidic residues" evidence="2">
    <location>
        <begin position="2407"/>
        <end position="2420"/>
    </location>
</feature>
<evidence type="ECO:0000259" key="4">
    <source>
        <dbReference type="Pfam" id="PF25281"/>
    </source>
</evidence>
<feature type="region of interest" description="Disordered" evidence="2">
    <location>
        <begin position="901"/>
        <end position="973"/>
    </location>
</feature>
<feature type="compositionally biased region" description="Polar residues" evidence="2">
    <location>
        <begin position="3102"/>
        <end position="3111"/>
    </location>
</feature>
<feature type="compositionally biased region" description="Basic and acidic residues" evidence="2">
    <location>
        <begin position="2885"/>
        <end position="2896"/>
    </location>
</feature>
<dbReference type="GO" id="GO:0008017">
    <property type="term" value="F:microtubule binding"/>
    <property type="evidence" value="ECO:0007669"/>
    <property type="project" value="InterPro"/>
</dbReference>
<feature type="region of interest" description="Disordered" evidence="2">
    <location>
        <begin position="5084"/>
        <end position="5113"/>
    </location>
</feature>
<feature type="compositionally biased region" description="Polar residues" evidence="2">
    <location>
        <begin position="2928"/>
        <end position="2942"/>
    </location>
</feature>
<comment type="caution">
    <text evidence="5">The sequence shown here is derived from an EMBL/GenBank/DDBJ whole genome shotgun (WGS) entry which is preliminary data.</text>
</comment>
<feature type="compositionally biased region" description="Polar residues" evidence="2">
    <location>
        <begin position="2899"/>
        <end position="2910"/>
    </location>
</feature>
<dbReference type="GO" id="GO:0005875">
    <property type="term" value="C:microtubule associated complex"/>
    <property type="evidence" value="ECO:0007669"/>
    <property type="project" value="TreeGrafter"/>
</dbReference>
<dbReference type="GO" id="GO:0045202">
    <property type="term" value="C:synapse"/>
    <property type="evidence" value="ECO:0007669"/>
    <property type="project" value="TreeGrafter"/>
</dbReference>
<feature type="compositionally biased region" description="Basic and acidic residues" evidence="2">
    <location>
        <begin position="3324"/>
        <end position="3344"/>
    </location>
</feature>
<feature type="compositionally biased region" description="Basic and acidic residues" evidence="2">
    <location>
        <begin position="3022"/>
        <end position="3033"/>
    </location>
</feature>
<feature type="compositionally biased region" description="Polar residues" evidence="2">
    <location>
        <begin position="2563"/>
        <end position="2572"/>
    </location>
</feature>
<feature type="region of interest" description="Disordered" evidence="2">
    <location>
        <begin position="3895"/>
        <end position="3931"/>
    </location>
</feature>
<feature type="compositionally biased region" description="Basic and acidic residues" evidence="2">
    <location>
        <begin position="2349"/>
        <end position="2360"/>
    </location>
</feature>